<proteinExistence type="predicted"/>
<evidence type="ECO:0000313" key="2">
    <source>
        <dbReference type="EMBL" id="JAP52596.1"/>
    </source>
</evidence>
<feature type="non-terminal residue" evidence="2">
    <location>
        <position position="1"/>
    </location>
</feature>
<dbReference type="EMBL" id="GEEE01010629">
    <property type="protein sequence ID" value="JAP52596.1"/>
    <property type="molecule type" value="Transcribed_RNA"/>
</dbReference>
<gene>
    <name evidence="2" type="ORF">TR121424</name>
</gene>
<organism evidence="2">
    <name type="scientific">Schistocephalus solidus</name>
    <name type="common">Tapeworm</name>
    <dbReference type="NCBI Taxonomy" id="70667"/>
    <lineage>
        <taxon>Eukaryota</taxon>
        <taxon>Metazoa</taxon>
        <taxon>Spiralia</taxon>
        <taxon>Lophotrochozoa</taxon>
        <taxon>Platyhelminthes</taxon>
        <taxon>Cestoda</taxon>
        <taxon>Eucestoda</taxon>
        <taxon>Diphyllobothriidea</taxon>
        <taxon>Diphyllobothriidae</taxon>
        <taxon>Schistocephalus</taxon>
    </lineage>
</organism>
<name>A0A0X3PZB8_SCHSO</name>
<feature type="transmembrane region" description="Helical" evidence="1">
    <location>
        <begin position="22"/>
        <end position="39"/>
    </location>
</feature>
<keyword evidence="1" id="KW-0472">Membrane</keyword>
<protein>
    <submittedName>
        <fullName evidence="2">Uncharacterized protein</fullName>
    </submittedName>
</protein>
<reference evidence="2" key="1">
    <citation type="submission" date="2016-01" db="EMBL/GenBank/DDBJ databases">
        <title>Reference transcriptome for the parasite Schistocephalus solidus: insights into the molecular evolution of parasitism.</title>
        <authorList>
            <person name="Hebert F.O."/>
            <person name="Grambauer S."/>
            <person name="Barber I."/>
            <person name="Landry C.R."/>
            <person name="Aubin-Horth N."/>
        </authorList>
    </citation>
    <scope>NUCLEOTIDE SEQUENCE</scope>
</reference>
<accession>A0A0X3PZB8</accession>
<dbReference type="AlphaFoldDB" id="A0A0X3PZB8"/>
<evidence type="ECO:0000256" key="1">
    <source>
        <dbReference type="SAM" id="Phobius"/>
    </source>
</evidence>
<keyword evidence="1" id="KW-1133">Transmembrane helix</keyword>
<keyword evidence="1" id="KW-0812">Transmembrane</keyword>
<sequence length="114" mass="12949">KKGKASVNGCGSSFLLTMSVHLSLRSILFLLAMVALAIAQSTTTELDMKKVTYAPEGGKCYAYEPVKCRSCAKNDLRSCIKCMLQKEQCCIHKHRPRKWKVDKAHHYCKKWLKQ</sequence>